<evidence type="ECO:0000313" key="11">
    <source>
        <dbReference type="EMBL" id="AKP68391.1"/>
    </source>
</evidence>
<dbReference type="Pfam" id="PF01741">
    <property type="entry name" value="MscL"/>
    <property type="match status" value="1"/>
</dbReference>
<dbReference type="AlphaFoldDB" id="A0A0H4QMQ2"/>
<keyword evidence="4 10" id="KW-1003">Cell membrane</keyword>
<dbReference type="HAMAP" id="MF_00115">
    <property type="entry name" value="MscL"/>
    <property type="match status" value="1"/>
</dbReference>
<dbReference type="SUPFAM" id="SSF81330">
    <property type="entry name" value="Gated mechanosensitive channel"/>
    <property type="match status" value="1"/>
</dbReference>
<feature type="transmembrane region" description="Helical" evidence="10">
    <location>
        <begin position="66"/>
        <end position="87"/>
    </location>
</feature>
<dbReference type="Proteomes" id="UP000036106">
    <property type="component" value="Chromosome"/>
</dbReference>
<comment type="subunit">
    <text evidence="10">Homopentamer.</text>
</comment>
<sequence>MLKEFKDFIARGNVMDLAVGVIMGAAFTAIVTSLVSNLINPLIGLVLGKIDLSNMVFKVAGANFKYGSFIESIINFLIIAVVVFFIVKGVNRLMKKSESEEEDDDKPDKDDEMIKYLKKISESVDKSNSEN</sequence>
<dbReference type="Gene3D" id="1.10.1200.120">
    <property type="entry name" value="Large-conductance mechanosensitive channel, MscL, domain 1"/>
    <property type="match status" value="1"/>
</dbReference>
<dbReference type="InterPro" id="IPR019823">
    <property type="entry name" value="Mechanosensitive_channel_CS"/>
</dbReference>
<comment type="subcellular location">
    <subcellularLocation>
        <location evidence="1 10">Cell membrane</location>
        <topology evidence="1 10">Multi-pass membrane protein</topology>
    </subcellularLocation>
</comment>
<dbReference type="PANTHER" id="PTHR30266:SF2">
    <property type="entry name" value="LARGE-CONDUCTANCE MECHANOSENSITIVE CHANNEL"/>
    <property type="match status" value="1"/>
</dbReference>
<dbReference type="InterPro" id="IPR037673">
    <property type="entry name" value="MSC/AndL"/>
</dbReference>
<dbReference type="OrthoDB" id="9810350at2"/>
<proteinExistence type="inferred from homology"/>
<dbReference type="EMBL" id="CP012034">
    <property type="protein sequence ID" value="AKP68391.1"/>
    <property type="molecule type" value="Genomic_DNA"/>
</dbReference>
<dbReference type="STRING" id="1007676.ABM34_03990"/>
<evidence type="ECO:0000256" key="4">
    <source>
        <dbReference type="ARBA" id="ARBA00022475"/>
    </source>
</evidence>
<evidence type="ECO:0000256" key="5">
    <source>
        <dbReference type="ARBA" id="ARBA00022692"/>
    </source>
</evidence>
<dbReference type="InterPro" id="IPR036019">
    <property type="entry name" value="MscL_channel"/>
</dbReference>
<dbReference type="PANTHER" id="PTHR30266">
    <property type="entry name" value="MECHANOSENSITIVE CHANNEL MSCL"/>
    <property type="match status" value="1"/>
</dbReference>
<evidence type="ECO:0000256" key="10">
    <source>
        <dbReference type="HAMAP-Rule" id="MF_00115"/>
    </source>
</evidence>
<dbReference type="GO" id="GO:0008381">
    <property type="term" value="F:mechanosensitive monoatomic ion channel activity"/>
    <property type="evidence" value="ECO:0007669"/>
    <property type="project" value="UniProtKB-UniRule"/>
</dbReference>
<evidence type="ECO:0000256" key="9">
    <source>
        <dbReference type="ARBA" id="ARBA00023303"/>
    </source>
</evidence>
<reference evidence="12" key="1">
    <citation type="submission" date="2015-07" db="EMBL/GenBank/DDBJ databases">
        <title>Lactobacillus ginsenosidimutans/EMML 3141/ whole genome sequencing.</title>
        <authorList>
            <person name="Kim M.K."/>
            <person name="Im W.-T."/>
            <person name="Srinivasan S."/>
            <person name="Lee J.-J."/>
        </authorList>
    </citation>
    <scope>NUCLEOTIDE SEQUENCE [LARGE SCALE GENOMIC DNA]</scope>
    <source>
        <strain evidence="12">EMML 3041</strain>
    </source>
</reference>
<comment type="similarity">
    <text evidence="2 10">Belongs to the MscL family.</text>
</comment>
<evidence type="ECO:0000256" key="1">
    <source>
        <dbReference type="ARBA" id="ARBA00004651"/>
    </source>
</evidence>
<accession>A0A0H4QMQ2</accession>
<evidence type="ECO:0000256" key="3">
    <source>
        <dbReference type="ARBA" id="ARBA00022448"/>
    </source>
</evidence>
<keyword evidence="5 10" id="KW-0812">Transmembrane</keyword>
<dbReference type="NCBIfam" id="NF001842">
    <property type="entry name" value="PRK00567.1-3"/>
    <property type="match status" value="1"/>
</dbReference>
<dbReference type="RefSeq" id="WP_048706343.1">
    <property type="nucleotide sequence ID" value="NZ_CP012034.1"/>
</dbReference>
<dbReference type="PATRIC" id="fig|1007676.4.peg.821"/>
<evidence type="ECO:0000256" key="8">
    <source>
        <dbReference type="ARBA" id="ARBA00023136"/>
    </source>
</evidence>
<dbReference type="PRINTS" id="PR01264">
    <property type="entry name" value="MECHCHANNEL"/>
</dbReference>
<feature type="transmembrane region" description="Helical" evidence="10">
    <location>
        <begin position="21"/>
        <end position="46"/>
    </location>
</feature>
<dbReference type="NCBIfam" id="TIGR00220">
    <property type="entry name" value="mscL"/>
    <property type="match status" value="1"/>
</dbReference>
<keyword evidence="6 10" id="KW-1133">Transmembrane helix</keyword>
<name>A0A0H4QMQ2_9LACO</name>
<protein>
    <recommendedName>
        <fullName evidence="10">Large-conductance mechanosensitive channel</fullName>
    </recommendedName>
</protein>
<evidence type="ECO:0000256" key="6">
    <source>
        <dbReference type="ARBA" id="ARBA00022989"/>
    </source>
</evidence>
<dbReference type="PROSITE" id="PS01327">
    <property type="entry name" value="MSCL"/>
    <property type="match status" value="1"/>
</dbReference>
<dbReference type="GO" id="GO:0005886">
    <property type="term" value="C:plasma membrane"/>
    <property type="evidence" value="ECO:0007669"/>
    <property type="project" value="UniProtKB-SubCell"/>
</dbReference>
<keyword evidence="7 10" id="KW-0406">Ion transport</keyword>
<evidence type="ECO:0000313" key="12">
    <source>
        <dbReference type="Proteomes" id="UP000036106"/>
    </source>
</evidence>
<keyword evidence="12" id="KW-1185">Reference proteome</keyword>
<gene>
    <name evidence="10" type="primary">mscL</name>
    <name evidence="11" type="ORF">ABM34_03990</name>
</gene>
<dbReference type="KEGG" id="lgn:ABM34_03990"/>
<organism evidence="11 12">
    <name type="scientific">Companilactobacillus ginsenosidimutans</name>
    <dbReference type="NCBI Taxonomy" id="1007676"/>
    <lineage>
        <taxon>Bacteria</taxon>
        <taxon>Bacillati</taxon>
        <taxon>Bacillota</taxon>
        <taxon>Bacilli</taxon>
        <taxon>Lactobacillales</taxon>
        <taxon>Lactobacillaceae</taxon>
        <taxon>Companilactobacillus</taxon>
    </lineage>
</organism>
<keyword evidence="3 10" id="KW-0813">Transport</keyword>
<dbReference type="InterPro" id="IPR001185">
    <property type="entry name" value="MS_channel"/>
</dbReference>
<evidence type="ECO:0000256" key="2">
    <source>
        <dbReference type="ARBA" id="ARBA00007254"/>
    </source>
</evidence>
<keyword evidence="9 10" id="KW-0407">Ion channel</keyword>
<keyword evidence="8 10" id="KW-0472">Membrane</keyword>
<comment type="function">
    <text evidence="10">Channel that opens in response to stretch forces in the membrane lipid bilayer. May participate in the regulation of osmotic pressure changes within the cell.</text>
</comment>
<evidence type="ECO:0000256" key="7">
    <source>
        <dbReference type="ARBA" id="ARBA00023065"/>
    </source>
</evidence>